<gene>
    <name evidence="2" type="ORF">SMI01S_01620</name>
</gene>
<reference evidence="2 3" key="1">
    <citation type="submission" date="2019-07" db="EMBL/GenBank/DDBJ databases">
        <title>Whole genome shotgun sequence of Sphingobacterium mizutaii NBRC 14946.</title>
        <authorList>
            <person name="Hosoyama A."/>
            <person name="Uohara A."/>
            <person name="Ohji S."/>
            <person name="Ichikawa N."/>
        </authorList>
    </citation>
    <scope>NUCLEOTIDE SEQUENCE [LARGE SCALE GENOMIC DNA]</scope>
    <source>
        <strain evidence="2 3">NBRC 14946</strain>
    </source>
</reference>
<protein>
    <submittedName>
        <fullName evidence="2">Uncharacterized protein</fullName>
    </submittedName>
</protein>
<proteinExistence type="predicted"/>
<dbReference type="EMBL" id="BJXH01000001">
    <property type="protein sequence ID" value="GEM66556.1"/>
    <property type="molecule type" value="Genomic_DNA"/>
</dbReference>
<organism evidence="2 3">
    <name type="scientific">Sphingobacterium mizutaii NBRC 14946 = DSM 11724</name>
    <dbReference type="NCBI Taxonomy" id="1220576"/>
    <lineage>
        <taxon>Bacteria</taxon>
        <taxon>Pseudomonadati</taxon>
        <taxon>Bacteroidota</taxon>
        <taxon>Sphingobacteriia</taxon>
        <taxon>Sphingobacteriales</taxon>
        <taxon>Sphingobacteriaceae</taxon>
        <taxon>Sphingobacterium</taxon>
    </lineage>
</organism>
<comment type="caution">
    <text evidence="2">The sequence shown here is derived from an EMBL/GenBank/DDBJ whole genome shotgun (WGS) entry which is preliminary data.</text>
</comment>
<name>A0ABQ0VZR4_9SPHI</name>
<evidence type="ECO:0000313" key="2">
    <source>
        <dbReference type="EMBL" id="GEM66556.1"/>
    </source>
</evidence>
<evidence type="ECO:0000313" key="3">
    <source>
        <dbReference type="Proteomes" id="UP000321676"/>
    </source>
</evidence>
<sequence>MTSISLAPFLDLGGPGEANKDKTRKAHDPGCPRIVQYQEQPQQKNESQGKQGDVLGLEPMELDWPVDIPMDPVY</sequence>
<evidence type="ECO:0000256" key="1">
    <source>
        <dbReference type="SAM" id="MobiDB-lite"/>
    </source>
</evidence>
<feature type="compositionally biased region" description="Polar residues" evidence="1">
    <location>
        <begin position="37"/>
        <end position="50"/>
    </location>
</feature>
<dbReference type="Proteomes" id="UP000321676">
    <property type="component" value="Unassembled WGS sequence"/>
</dbReference>
<feature type="compositionally biased region" description="Basic and acidic residues" evidence="1">
    <location>
        <begin position="18"/>
        <end position="30"/>
    </location>
</feature>
<accession>A0ABQ0VZR4</accession>
<keyword evidence="3" id="KW-1185">Reference proteome</keyword>
<feature type="region of interest" description="Disordered" evidence="1">
    <location>
        <begin position="1"/>
        <end position="74"/>
    </location>
</feature>